<dbReference type="Pfam" id="PF00147">
    <property type="entry name" value="Fibrinogen_C"/>
    <property type="match status" value="1"/>
</dbReference>
<dbReference type="EMBL" id="JAODUP010001740">
    <property type="protein sequence ID" value="KAK2139511.1"/>
    <property type="molecule type" value="Genomic_DNA"/>
</dbReference>
<reference evidence="2" key="1">
    <citation type="journal article" date="2023" name="Mol. Biol. Evol.">
        <title>Third-Generation Sequencing Reveals the Adaptive Role of the Epigenome in Three Deep-Sea Polychaetes.</title>
        <authorList>
            <person name="Perez M."/>
            <person name="Aroh O."/>
            <person name="Sun Y."/>
            <person name="Lan Y."/>
            <person name="Juniper S.K."/>
            <person name="Young C.R."/>
            <person name="Angers B."/>
            <person name="Qian P.Y."/>
        </authorList>
    </citation>
    <scope>NUCLEOTIDE SEQUENCE</scope>
    <source>
        <strain evidence="2">P08H-3</strain>
    </source>
</reference>
<feature type="domain" description="Fibrinogen C-terminal" evidence="1">
    <location>
        <begin position="8"/>
        <end position="90"/>
    </location>
</feature>
<gene>
    <name evidence="2" type="ORF">LSH36_1742g00047</name>
</gene>
<dbReference type="InterPro" id="IPR002181">
    <property type="entry name" value="Fibrinogen_a/b/g_C_dom"/>
</dbReference>
<protein>
    <recommendedName>
        <fullName evidence="1">Fibrinogen C-terminal domain-containing protein</fullName>
    </recommendedName>
</protein>
<dbReference type="Gene3D" id="3.90.215.10">
    <property type="entry name" value="Gamma Fibrinogen, chain A, domain 1"/>
    <property type="match status" value="1"/>
</dbReference>
<comment type="caution">
    <text evidence="2">The sequence shown here is derived from an EMBL/GenBank/DDBJ whole genome shotgun (WGS) entry which is preliminary data.</text>
</comment>
<dbReference type="InterPro" id="IPR014716">
    <property type="entry name" value="Fibrinogen_a/b/g_C_1"/>
</dbReference>
<evidence type="ECO:0000313" key="3">
    <source>
        <dbReference type="Proteomes" id="UP001208570"/>
    </source>
</evidence>
<proteinExistence type="predicted"/>
<sequence>MDFDNNSNASDTFMVNHTGCMFCTEDVDNDRQASSNIAKEVMAPWWYCNVCVVTLTGQYGSYLETGVGVRWTDPWKDYQYSRFAVMKIRPN</sequence>
<keyword evidence="3" id="KW-1185">Reference proteome</keyword>
<dbReference type="SUPFAM" id="SSF56496">
    <property type="entry name" value="Fibrinogen C-terminal domain-like"/>
    <property type="match status" value="1"/>
</dbReference>
<dbReference type="InterPro" id="IPR036056">
    <property type="entry name" value="Fibrinogen-like_C"/>
</dbReference>
<name>A0AAD9MQ13_9ANNE</name>
<organism evidence="2 3">
    <name type="scientific">Paralvinella palmiformis</name>
    <dbReference type="NCBI Taxonomy" id="53620"/>
    <lineage>
        <taxon>Eukaryota</taxon>
        <taxon>Metazoa</taxon>
        <taxon>Spiralia</taxon>
        <taxon>Lophotrochozoa</taxon>
        <taxon>Annelida</taxon>
        <taxon>Polychaeta</taxon>
        <taxon>Sedentaria</taxon>
        <taxon>Canalipalpata</taxon>
        <taxon>Terebellida</taxon>
        <taxon>Terebelliformia</taxon>
        <taxon>Alvinellidae</taxon>
        <taxon>Paralvinella</taxon>
    </lineage>
</organism>
<dbReference type="AlphaFoldDB" id="A0AAD9MQ13"/>
<evidence type="ECO:0000313" key="2">
    <source>
        <dbReference type="EMBL" id="KAK2139511.1"/>
    </source>
</evidence>
<dbReference type="Proteomes" id="UP001208570">
    <property type="component" value="Unassembled WGS sequence"/>
</dbReference>
<accession>A0AAD9MQ13</accession>
<evidence type="ECO:0000259" key="1">
    <source>
        <dbReference type="Pfam" id="PF00147"/>
    </source>
</evidence>